<name>A7SSB5_NEMVE</name>
<dbReference type="SUPFAM" id="SSF49899">
    <property type="entry name" value="Concanavalin A-like lectins/glucanases"/>
    <property type="match status" value="1"/>
</dbReference>
<dbReference type="GO" id="GO:0016020">
    <property type="term" value="C:membrane"/>
    <property type="evidence" value="ECO:0007669"/>
    <property type="project" value="InterPro"/>
</dbReference>
<organism evidence="2 3">
    <name type="scientific">Nematostella vectensis</name>
    <name type="common">Starlet sea anemone</name>
    <dbReference type="NCBI Taxonomy" id="45351"/>
    <lineage>
        <taxon>Eukaryota</taxon>
        <taxon>Metazoa</taxon>
        <taxon>Cnidaria</taxon>
        <taxon>Anthozoa</taxon>
        <taxon>Hexacorallia</taxon>
        <taxon>Actiniaria</taxon>
        <taxon>Edwardsiidae</taxon>
        <taxon>Nematostella</taxon>
    </lineage>
</organism>
<dbReference type="PANTHER" id="PTHR23282">
    <property type="entry name" value="APICAL ENDOSOMAL GLYCOPROTEIN PRECURSOR"/>
    <property type="match status" value="1"/>
</dbReference>
<accession>A7SSB5</accession>
<dbReference type="InterPro" id="IPR013320">
    <property type="entry name" value="ConA-like_dom_sf"/>
</dbReference>
<evidence type="ECO:0000313" key="2">
    <source>
        <dbReference type="EMBL" id="EDO33376.1"/>
    </source>
</evidence>
<dbReference type="OMA" id="GSCKTIA"/>
<dbReference type="Gene3D" id="2.60.120.200">
    <property type="match status" value="1"/>
</dbReference>
<dbReference type="SMART" id="SM00137">
    <property type="entry name" value="MAM"/>
    <property type="match status" value="1"/>
</dbReference>
<feature type="non-terminal residue" evidence="2">
    <location>
        <position position="1"/>
    </location>
</feature>
<proteinExistence type="predicted"/>
<dbReference type="STRING" id="45351.A7SSB5"/>
<dbReference type="EMBL" id="DS469775">
    <property type="protein sequence ID" value="EDO33376.1"/>
    <property type="molecule type" value="Genomic_DNA"/>
</dbReference>
<gene>
    <name evidence="2" type="ORF">NEMVEDRAFT_v1g129797</name>
</gene>
<dbReference type="KEGG" id="nve:5504590"/>
<evidence type="ECO:0000259" key="1">
    <source>
        <dbReference type="PROSITE" id="PS50060"/>
    </source>
</evidence>
<sequence>QDEAARLVSGVLDANETVCLQFWYHMYGRHIGSLRVIITSNTTATLVWEQRGDKGDVWRYGQIALKSAEEFRFIIEATTTNGNKGDIALDDMTVIRGSCKTIAKQRKEI</sequence>
<dbReference type="PANTHER" id="PTHR23282:SF101">
    <property type="entry name" value="MAM DOMAIN-CONTAINING PROTEIN"/>
    <property type="match status" value="1"/>
</dbReference>
<dbReference type="InParanoid" id="A7SSB5"/>
<evidence type="ECO:0000313" key="3">
    <source>
        <dbReference type="Proteomes" id="UP000001593"/>
    </source>
</evidence>
<dbReference type="Proteomes" id="UP000001593">
    <property type="component" value="Unassembled WGS sequence"/>
</dbReference>
<keyword evidence="3" id="KW-1185">Reference proteome</keyword>
<dbReference type="Pfam" id="PF00629">
    <property type="entry name" value="MAM"/>
    <property type="match status" value="1"/>
</dbReference>
<dbReference type="InterPro" id="IPR000998">
    <property type="entry name" value="MAM_dom"/>
</dbReference>
<reference evidence="2 3" key="1">
    <citation type="journal article" date="2007" name="Science">
        <title>Sea anemone genome reveals ancestral eumetazoan gene repertoire and genomic organization.</title>
        <authorList>
            <person name="Putnam N.H."/>
            <person name="Srivastava M."/>
            <person name="Hellsten U."/>
            <person name="Dirks B."/>
            <person name="Chapman J."/>
            <person name="Salamov A."/>
            <person name="Terry A."/>
            <person name="Shapiro H."/>
            <person name="Lindquist E."/>
            <person name="Kapitonov V.V."/>
            <person name="Jurka J."/>
            <person name="Genikhovich G."/>
            <person name="Grigoriev I.V."/>
            <person name="Lucas S.M."/>
            <person name="Steele R.E."/>
            <person name="Finnerty J.R."/>
            <person name="Technau U."/>
            <person name="Martindale M.Q."/>
            <person name="Rokhsar D.S."/>
        </authorList>
    </citation>
    <scope>NUCLEOTIDE SEQUENCE [LARGE SCALE GENOMIC DNA]</scope>
    <source>
        <strain evidence="3">CH2 X CH6</strain>
    </source>
</reference>
<dbReference type="InterPro" id="IPR051560">
    <property type="entry name" value="MAM_domain-containing"/>
</dbReference>
<dbReference type="PROSITE" id="PS50060">
    <property type="entry name" value="MAM_2"/>
    <property type="match status" value="1"/>
</dbReference>
<dbReference type="HOGENOM" id="CLU_098682_1_0_1"/>
<dbReference type="CDD" id="cd06263">
    <property type="entry name" value="MAM"/>
    <property type="match status" value="1"/>
</dbReference>
<protein>
    <recommendedName>
        <fullName evidence="1">MAM domain-containing protein</fullName>
    </recommendedName>
</protein>
<feature type="domain" description="MAM" evidence="1">
    <location>
        <begin position="1"/>
        <end position="101"/>
    </location>
</feature>
<dbReference type="AlphaFoldDB" id="A7SSB5"/>